<dbReference type="FunFam" id="2.60.40.630:FF:000004">
    <property type="entry name" value="Signal transducer and activator of transcription"/>
    <property type="match status" value="1"/>
</dbReference>
<evidence type="ECO:0000256" key="7">
    <source>
        <dbReference type="ARBA" id="ARBA00023015"/>
    </source>
</evidence>
<dbReference type="GO" id="GO:0005634">
    <property type="term" value="C:nucleus"/>
    <property type="evidence" value="ECO:0007669"/>
    <property type="project" value="UniProtKB-SubCell"/>
</dbReference>
<evidence type="ECO:0000256" key="2">
    <source>
        <dbReference type="ARBA" id="ARBA00004496"/>
    </source>
</evidence>
<evidence type="ECO:0000313" key="16">
    <source>
        <dbReference type="Proteomes" id="UP001190640"/>
    </source>
</evidence>
<accession>A0AA97J8K4</accession>
<dbReference type="SUPFAM" id="SSF49417">
    <property type="entry name" value="p53-like transcription factors"/>
    <property type="match status" value="1"/>
</dbReference>
<name>A0AA97J8K4_EUBMA</name>
<dbReference type="GO" id="GO:0003677">
    <property type="term" value="F:DNA binding"/>
    <property type="evidence" value="ECO:0007669"/>
    <property type="project" value="UniProtKB-KW"/>
</dbReference>
<dbReference type="InterPro" id="IPR012345">
    <property type="entry name" value="STAT_TF_DNA-bd_N"/>
</dbReference>
<dbReference type="Gene3D" id="1.10.532.10">
    <property type="entry name" value="STAT transcription factor, N-terminal domain"/>
    <property type="match status" value="1"/>
</dbReference>
<feature type="region of interest" description="Disordered" evidence="14">
    <location>
        <begin position="795"/>
        <end position="821"/>
    </location>
</feature>
<evidence type="ECO:0000256" key="5">
    <source>
        <dbReference type="ARBA" id="ARBA00022553"/>
    </source>
</evidence>
<evidence type="ECO:0000256" key="9">
    <source>
        <dbReference type="ARBA" id="ARBA00023159"/>
    </source>
</evidence>
<evidence type="ECO:0000256" key="14">
    <source>
        <dbReference type="SAM" id="MobiDB-lite"/>
    </source>
</evidence>
<dbReference type="InterPro" id="IPR013799">
    <property type="entry name" value="STAT_TF_prot_interaction"/>
</dbReference>
<evidence type="ECO:0000256" key="12">
    <source>
        <dbReference type="PROSITE-ProRule" id="PRU00191"/>
    </source>
</evidence>
<evidence type="ECO:0000256" key="10">
    <source>
        <dbReference type="ARBA" id="ARBA00023163"/>
    </source>
</evidence>
<evidence type="ECO:0000256" key="11">
    <source>
        <dbReference type="ARBA" id="ARBA00023242"/>
    </source>
</evidence>
<keyword evidence="4 13" id="KW-0963">Cytoplasm</keyword>
<dbReference type="Gene3D" id="3.30.505.10">
    <property type="entry name" value="SH2 domain"/>
    <property type="match status" value="1"/>
</dbReference>
<dbReference type="SUPFAM" id="SSF47655">
    <property type="entry name" value="STAT"/>
    <property type="match status" value="1"/>
</dbReference>
<organism evidence="16 17">
    <name type="scientific">Eublepharis macularius</name>
    <name type="common">Leopard gecko</name>
    <name type="synonym">Cyrtodactylus macularius</name>
    <dbReference type="NCBI Taxonomy" id="481883"/>
    <lineage>
        <taxon>Eukaryota</taxon>
        <taxon>Metazoa</taxon>
        <taxon>Chordata</taxon>
        <taxon>Craniata</taxon>
        <taxon>Vertebrata</taxon>
        <taxon>Euteleostomi</taxon>
        <taxon>Lepidosauria</taxon>
        <taxon>Squamata</taxon>
        <taxon>Bifurcata</taxon>
        <taxon>Gekkota</taxon>
        <taxon>Eublepharidae</taxon>
        <taxon>Eublepharinae</taxon>
        <taxon>Eublepharis</taxon>
    </lineage>
</organism>
<evidence type="ECO:0000256" key="4">
    <source>
        <dbReference type="ARBA" id="ARBA00022490"/>
    </source>
</evidence>
<keyword evidence="11 13" id="KW-0539">Nucleus</keyword>
<evidence type="ECO:0000259" key="15">
    <source>
        <dbReference type="PROSITE" id="PS50001"/>
    </source>
</evidence>
<keyword evidence="10 13" id="KW-0804">Transcription</keyword>
<comment type="similarity">
    <text evidence="3 13">Belongs to the transcription factor STAT family.</text>
</comment>
<keyword evidence="5 13" id="KW-0597">Phosphoprotein</keyword>
<dbReference type="Gene3D" id="1.20.1050.20">
    <property type="entry name" value="STAT transcription factor, all-alpha domain"/>
    <property type="match status" value="1"/>
</dbReference>
<dbReference type="Pfam" id="PF02865">
    <property type="entry name" value="STAT_int"/>
    <property type="match status" value="1"/>
</dbReference>
<dbReference type="PROSITE" id="PS50001">
    <property type="entry name" value="SH2"/>
    <property type="match status" value="1"/>
</dbReference>
<evidence type="ECO:0000256" key="3">
    <source>
        <dbReference type="ARBA" id="ARBA00005586"/>
    </source>
</evidence>
<dbReference type="PANTHER" id="PTHR11801">
    <property type="entry name" value="SIGNAL TRANSDUCER AND ACTIVATOR OF TRANSCRIPTION"/>
    <property type="match status" value="1"/>
</dbReference>
<feature type="region of interest" description="Disordered" evidence="14">
    <location>
        <begin position="756"/>
        <end position="783"/>
    </location>
</feature>
<dbReference type="InterPro" id="IPR036535">
    <property type="entry name" value="STAT_N_sf"/>
</dbReference>
<dbReference type="FunFam" id="3.30.505.10:FF:000003">
    <property type="entry name" value="Signal transducer and activator of transcription"/>
    <property type="match status" value="1"/>
</dbReference>
<dbReference type="InterPro" id="IPR048988">
    <property type="entry name" value="STAT_linker"/>
</dbReference>
<feature type="domain" description="SH2" evidence="15">
    <location>
        <begin position="583"/>
        <end position="623"/>
    </location>
</feature>
<feature type="region of interest" description="Disordered" evidence="14">
    <location>
        <begin position="714"/>
        <end position="740"/>
    </location>
</feature>
<keyword evidence="6 12" id="KW-0727">SH2 domain</keyword>
<keyword evidence="16" id="KW-1185">Reference proteome</keyword>
<evidence type="ECO:0000313" key="18">
    <source>
        <dbReference type="RefSeq" id="XP_054832912.1"/>
    </source>
</evidence>
<dbReference type="AlphaFoldDB" id="A0AA97J8K4"/>
<sequence>MSQWQQIQMLDSIHREQVHRLYSDDCLPMEVREYLAYWIEEQNWNQVMQSDCSQAYWLFQTMLAHLDDQLGRLAYHAENNSNMVLKHNLRRSKLDLQAKYENHPEELANIIDGLLREERAILAAAATANSPSKVEPPPDTTVITGQENNIEDRLAEMRKAVQGLKNFIGQLEDLQEIFDFRFKAYKILENSAPSDPSLCKKLNELQVLINNLDRHRKDVLAQIQALLGRSDTLRDLLLSELSKWKDCQRRACIGDVCDTTLQQLEKWCTGNAEDLFHLLLVLQYLEDLHRKVTYSGDPLPLQLPQLKQRLQEQISCLLKSAFVVESQPKMPFPSRRPLLLKTNNKFSVRVRLLVKLMDQDHKMEVKIEIDSGSANLVGFRRFNILPSTTKTMVKDRPQVQGLVCDFSHIMLKEQKPCGSGKGKGGKGASEGSLPITEELHVITFTLDYCYLGLRCQLQTSTLPVVIFSNVNQASSAWASILWFNMLGADPKNQLFFSNPTAATWAKLSEVLSWQFLDATKRGLDAEQLKMLGKKLCGPKVKPQNIITWHQFCKETCPPGENFSFWTWLDGILGLIQEHLLELWKNNLIMGFVSRKREKDLLKEKREGTFLLRFSETTRDGGITCTWVGYNNGSPTFRSVVPYTKAELNSLALPDIIHDYQLLAEEDIPENPLRFLYPDIPRNEAFGPYYSERREGDLMEQRKYLNHRLIRVSSRHPDEPRLPGVNLQEPQIPGVNPQEPRLLSVNPQELRLLSMNPQEPQLPGVNPQEPQLPGVNPQEPRLLSMNPQEPRLLSMNPQGPRLLSMNPQEPQLPGVNPQEPRLPGVNPQEPRLLSVNPQEPQLPGVNPQEPQLPGVNDAFPLDNMNEVNVLLRNVMLDGNDPFLPPPAEDEQAEYHQLFGLPHEMPELILDDADF</sequence>
<keyword evidence="8 13" id="KW-0238">DNA-binding</keyword>
<dbReference type="GO" id="GO:0005737">
    <property type="term" value="C:cytoplasm"/>
    <property type="evidence" value="ECO:0007669"/>
    <property type="project" value="UniProtKB-SubCell"/>
</dbReference>
<dbReference type="FunFam" id="1.10.238.10:FF:000012">
    <property type="entry name" value="Signal transducer and activator of transcription"/>
    <property type="match status" value="1"/>
</dbReference>
<dbReference type="Pfam" id="PF00017">
    <property type="entry name" value="SH2"/>
    <property type="match status" value="1"/>
</dbReference>
<keyword evidence="9 13" id="KW-0010">Activator</keyword>
<evidence type="ECO:0000256" key="13">
    <source>
        <dbReference type="RuleBase" id="RU046415"/>
    </source>
</evidence>
<comment type="subcellular location">
    <subcellularLocation>
        <location evidence="2 13">Cytoplasm</location>
    </subcellularLocation>
    <subcellularLocation>
        <location evidence="1 13">Nucleus</location>
    </subcellularLocation>
</comment>
<evidence type="ECO:0000256" key="1">
    <source>
        <dbReference type="ARBA" id="ARBA00004123"/>
    </source>
</evidence>
<keyword evidence="7 13" id="KW-0805">Transcription regulation</keyword>
<dbReference type="FunFam" id="1.20.1050.20:FF:000001">
    <property type="entry name" value="Signal transducer and activator of transcription"/>
    <property type="match status" value="1"/>
</dbReference>
<dbReference type="InterPro" id="IPR013801">
    <property type="entry name" value="STAT_TF_DNA-bd"/>
</dbReference>
<dbReference type="InterPro" id="IPR000980">
    <property type="entry name" value="SH2"/>
</dbReference>
<proteinExistence type="inferred from homology"/>
<dbReference type="GO" id="GO:0003700">
    <property type="term" value="F:DNA-binding transcription factor activity"/>
    <property type="evidence" value="ECO:0007669"/>
    <property type="project" value="InterPro"/>
</dbReference>
<evidence type="ECO:0000256" key="6">
    <source>
        <dbReference type="ARBA" id="ARBA00022999"/>
    </source>
</evidence>
<dbReference type="InterPro" id="IPR008967">
    <property type="entry name" value="p53-like_TF_DNA-bd_sf"/>
</dbReference>
<dbReference type="GO" id="GO:0019221">
    <property type="term" value="P:cytokine-mediated signaling pathway"/>
    <property type="evidence" value="ECO:0007669"/>
    <property type="project" value="UniProtKB-ARBA"/>
</dbReference>
<dbReference type="SUPFAM" id="SSF55550">
    <property type="entry name" value="SH2 domain"/>
    <property type="match status" value="1"/>
</dbReference>
<dbReference type="InterPro" id="IPR015988">
    <property type="entry name" value="STAT_TF_CC"/>
</dbReference>
<evidence type="ECO:0000313" key="17">
    <source>
        <dbReference type="RefSeq" id="XP_054832911.1"/>
    </source>
</evidence>
<gene>
    <name evidence="17 18" type="primary">STAT2</name>
</gene>
<dbReference type="Gene3D" id="2.60.40.630">
    <property type="entry name" value="STAT transcription factor, DNA-binding domain"/>
    <property type="match status" value="1"/>
</dbReference>
<dbReference type="RefSeq" id="XP_054832911.1">
    <property type="nucleotide sequence ID" value="XM_054976936.1"/>
</dbReference>
<dbReference type="Gene3D" id="1.10.238.10">
    <property type="entry name" value="EF-hand"/>
    <property type="match status" value="1"/>
</dbReference>
<dbReference type="Pfam" id="PF02864">
    <property type="entry name" value="STAT_bind"/>
    <property type="match status" value="1"/>
</dbReference>
<protein>
    <recommendedName>
        <fullName evidence="13">Signal transducer and activator of transcription</fullName>
    </recommendedName>
</protein>
<dbReference type="Proteomes" id="UP001190640">
    <property type="component" value="Chromosome 4"/>
</dbReference>
<reference evidence="17 18" key="1">
    <citation type="submission" date="2025-04" db="UniProtKB">
        <authorList>
            <consortium name="RefSeq"/>
        </authorList>
    </citation>
    <scope>IDENTIFICATION</scope>
    <source>
        <tissue evidence="17 18">Blood</tissue>
    </source>
</reference>
<dbReference type="CTD" id="6773"/>
<dbReference type="Pfam" id="PF21354">
    <property type="entry name" value="STAT_linker"/>
    <property type="match status" value="1"/>
</dbReference>
<dbReference type="RefSeq" id="XP_054832912.1">
    <property type="nucleotide sequence ID" value="XM_054976937.1"/>
</dbReference>
<dbReference type="InterPro" id="IPR036860">
    <property type="entry name" value="SH2_dom_sf"/>
</dbReference>
<dbReference type="KEGG" id="emc:129328133"/>
<dbReference type="InterPro" id="IPR001217">
    <property type="entry name" value="STAT"/>
</dbReference>
<evidence type="ECO:0000256" key="8">
    <source>
        <dbReference type="ARBA" id="ARBA00023125"/>
    </source>
</evidence>
<dbReference type="SMART" id="SM00964">
    <property type="entry name" value="STAT_int"/>
    <property type="match status" value="1"/>
</dbReference>
<dbReference type="SUPFAM" id="SSF48092">
    <property type="entry name" value="Transcription factor STAT-4 N-domain"/>
    <property type="match status" value="1"/>
</dbReference>
<dbReference type="GeneID" id="129328133"/>
<dbReference type="InterPro" id="IPR013800">
    <property type="entry name" value="STAT_TF_alpha"/>
</dbReference>
<dbReference type="Pfam" id="PF01017">
    <property type="entry name" value="STAT_alpha"/>
    <property type="match status" value="1"/>
</dbReference>